<feature type="region of interest" description="Disordered" evidence="1">
    <location>
        <begin position="1"/>
        <end position="35"/>
    </location>
</feature>
<name>A0A6J4NKM9_9ACTN</name>
<reference evidence="2" key="1">
    <citation type="submission" date="2020-02" db="EMBL/GenBank/DDBJ databases">
        <authorList>
            <person name="Meier V. D."/>
        </authorList>
    </citation>
    <scope>NUCLEOTIDE SEQUENCE</scope>
    <source>
        <strain evidence="2">AVDCRST_MAG55</strain>
    </source>
</reference>
<sequence length="35" mass="3711">GDGPGDDRGHRRRGRHDRACQGQGRPDGAGDVRGL</sequence>
<proteinExistence type="predicted"/>
<protein>
    <submittedName>
        <fullName evidence="2">Uncharacterized protein</fullName>
    </submittedName>
</protein>
<dbReference type="AlphaFoldDB" id="A0A6J4NKM9"/>
<organism evidence="2">
    <name type="scientific">uncultured Rubrobacteraceae bacterium</name>
    <dbReference type="NCBI Taxonomy" id="349277"/>
    <lineage>
        <taxon>Bacteria</taxon>
        <taxon>Bacillati</taxon>
        <taxon>Actinomycetota</taxon>
        <taxon>Rubrobacteria</taxon>
        <taxon>Rubrobacterales</taxon>
        <taxon>Rubrobacteraceae</taxon>
        <taxon>environmental samples</taxon>
    </lineage>
</organism>
<dbReference type="EMBL" id="CADCUZ010000006">
    <property type="protein sequence ID" value="CAA9390419.1"/>
    <property type="molecule type" value="Genomic_DNA"/>
</dbReference>
<evidence type="ECO:0000313" key="2">
    <source>
        <dbReference type="EMBL" id="CAA9390419.1"/>
    </source>
</evidence>
<feature type="non-terminal residue" evidence="2">
    <location>
        <position position="35"/>
    </location>
</feature>
<evidence type="ECO:0000256" key="1">
    <source>
        <dbReference type="SAM" id="MobiDB-lite"/>
    </source>
</evidence>
<gene>
    <name evidence="2" type="ORF">AVDCRST_MAG55-60</name>
</gene>
<accession>A0A6J4NKM9</accession>
<feature type="non-terminal residue" evidence="2">
    <location>
        <position position="1"/>
    </location>
</feature>